<evidence type="ECO:0000256" key="1">
    <source>
        <dbReference type="SAM" id="MobiDB-lite"/>
    </source>
</evidence>
<accession>A0A9Q2ZSR0</accession>
<sequence>MTEYARTAHRQGETTPAMITVSSEPSGSDGRFRYSVTVVVDGVEHVAVEDDAFGALSTVRMELERRGWLLGVEGARIDVWPSGMARDQGGGLRAYRLRRGRSPRSADLVDVFAPAADHLATVAEQRLAVGVAPLDLAAASYEDADEVVSVSAPCDQLVAERSRRGGLRAALFGGRRPGDERWQVVRSLVGDALRPDRWDEAEALSDEPDGVRLVTTVGADEDGVRWSDLVDIGVDEAGVVRVRRFRRRYTGRTRAHVEVLLDTRAQGLPPTRFRPDELAALTGQRQVDALRRHVQGLGLVPTPAIDAMFWTDRGRVPTGRDEDQGSNTTFHGWADKAAYKVLVSGVGHLRIVQEKPFLSD</sequence>
<name>A0A9Q2ZSR0_9MICO</name>
<reference evidence="2" key="1">
    <citation type="submission" date="2021-05" db="EMBL/GenBank/DDBJ databases">
        <title>Whole genome sequence of Curtobacterium flaccumfaciens pv. flaccumfaciens strain CFBP 3417.</title>
        <authorList>
            <person name="Osdaghi E."/>
            <person name="Taghouti G."/>
            <person name="Portier P."/>
            <person name="Fazliarab A."/>
            <person name="Taghavi S.M."/>
            <person name="Briand M."/>
            <person name="Le-Saux M."/>
            <person name="Jacques M.-A."/>
        </authorList>
    </citation>
    <scope>NUCLEOTIDE SEQUENCE</scope>
    <source>
        <strain evidence="2">CFBP 3417</strain>
    </source>
</reference>
<dbReference type="Proteomes" id="UP000709437">
    <property type="component" value="Unassembled WGS sequence"/>
</dbReference>
<proteinExistence type="predicted"/>
<dbReference type="EMBL" id="JAHEWX010000037">
    <property type="protein sequence ID" value="MBT1543579.1"/>
    <property type="molecule type" value="Genomic_DNA"/>
</dbReference>
<comment type="caution">
    <text evidence="2">The sequence shown here is derived from an EMBL/GenBank/DDBJ whole genome shotgun (WGS) entry which is preliminary data.</text>
</comment>
<organism evidence="2 3">
    <name type="scientific">Curtobacterium flaccumfaciens pv. flaccumfaciens</name>
    <dbReference type="NCBI Taxonomy" id="138532"/>
    <lineage>
        <taxon>Bacteria</taxon>
        <taxon>Bacillati</taxon>
        <taxon>Actinomycetota</taxon>
        <taxon>Actinomycetes</taxon>
        <taxon>Micrococcales</taxon>
        <taxon>Microbacteriaceae</taxon>
        <taxon>Curtobacterium</taxon>
    </lineage>
</organism>
<evidence type="ECO:0000313" key="2">
    <source>
        <dbReference type="EMBL" id="MBT1543579.1"/>
    </source>
</evidence>
<feature type="region of interest" description="Disordered" evidence="1">
    <location>
        <begin position="1"/>
        <end position="27"/>
    </location>
</feature>
<gene>
    <name evidence="2" type="ORF">KK103_17590</name>
</gene>
<protein>
    <submittedName>
        <fullName evidence="2">Uncharacterized protein</fullName>
    </submittedName>
</protein>
<dbReference type="AlphaFoldDB" id="A0A9Q2ZSR0"/>
<evidence type="ECO:0000313" key="3">
    <source>
        <dbReference type="Proteomes" id="UP000709437"/>
    </source>
</evidence>